<dbReference type="Proteomes" id="UP000826271">
    <property type="component" value="Unassembled WGS sequence"/>
</dbReference>
<gene>
    <name evidence="2" type="ORF">BUALT_Bualt11G0059200</name>
</gene>
<accession>A0AAV6X3I0</accession>
<dbReference type="PANTHER" id="PTHR33782">
    <property type="entry name" value="OS01G0121600 PROTEIN"/>
    <property type="match status" value="1"/>
</dbReference>
<keyword evidence="3" id="KW-1185">Reference proteome</keyword>
<organism evidence="2 3">
    <name type="scientific">Buddleja alternifolia</name>
    <dbReference type="NCBI Taxonomy" id="168488"/>
    <lineage>
        <taxon>Eukaryota</taxon>
        <taxon>Viridiplantae</taxon>
        <taxon>Streptophyta</taxon>
        <taxon>Embryophyta</taxon>
        <taxon>Tracheophyta</taxon>
        <taxon>Spermatophyta</taxon>
        <taxon>Magnoliopsida</taxon>
        <taxon>eudicotyledons</taxon>
        <taxon>Gunneridae</taxon>
        <taxon>Pentapetalae</taxon>
        <taxon>asterids</taxon>
        <taxon>lamiids</taxon>
        <taxon>Lamiales</taxon>
        <taxon>Scrophulariaceae</taxon>
        <taxon>Buddlejeae</taxon>
        <taxon>Buddleja</taxon>
    </lineage>
</organism>
<evidence type="ECO:0000313" key="3">
    <source>
        <dbReference type="Proteomes" id="UP000826271"/>
    </source>
</evidence>
<evidence type="ECO:0000256" key="1">
    <source>
        <dbReference type="SAM" id="MobiDB-lite"/>
    </source>
</evidence>
<sequence length="149" mass="16666">MEATLLSSSPKLPYKRSPTNLSHRRKNGFMIIKKKLLVNAKQLGHDQNMGESAEENSIVLRLRVKKLKVKENISNQEGERKLFTEQEDFCEKAMELFQSYLMNNRPNLALGMLALAAMSVQLSSPGVVANALKVAKGLLSGFRDESSFP</sequence>
<feature type="region of interest" description="Disordered" evidence="1">
    <location>
        <begin position="1"/>
        <end position="20"/>
    </location>
</feature>
<dbReference type="AlphaFoldDB" id="A0AAV6X3I0"/>
<reference evidence="2" key="1">
    <citation type="submission" date="2019-10" db="EMBL/GenBank/DDBJ databases">
        <authorList>
            <person name="Zhang R."/>
            <person name="Pan Y."/>
            <person name="Wang J."/>
            <person name="Ma R."/>
            <person name="Yu S."/>
        </authorList>
    </citation>
    <scope>NUCLEOTIDE SEQUENCE</scope>
    <source>
        <strain evidence="2">LA-IB0</strain>
        <tissue evidence="2">Leaf</tissue>
    </source>
</reference>
<name>A0AAV6X3I0_9LAMI</name>
<evidence type="ECO:0000313" key="2">
    <source>
        <dbReference type="EMBL" id="KAG8373765.1"/>
    </source>
</evidence>
<proteinExistence type="predicted"/>
<dbReference type="EMBL" id="WHWC01000011">
    <property type="protein sequence ID" value="KAG8373765.1"/>
    <property type="molecule type" value="Genomic_DNA"/>
</dbReference>
<dbReference type="PANTHER" id="PTHR33782:SF27">
    <property type="entry name" value="PROTEIN, PUTATIVE-RELATED"/>
    <property type="match status" value="1"/>
</dbReference>
<protein>
    <submittedName>
        <fullName evidence="2">Uncharacterized protein</fullName>
    </submittedName>
</protein>
<feature type="compositionally biased region" description="Polar residues" evidence="1">
    <location>
        <begin position="1"/>
        <end position="10"/>
    </location>
</feature>
<comment type="caution">
    <text evidence="2">The sequence shown here is derived from an EMBL/GenBank/DDBJ whole genome shotgun (WGS) entry which is preliminary data.</text>
</comment>